<name>A0A4U8V155_STECR</name>
<gene>
    <name evidence="1" type="ORF">L596_006113</name>
</gene>
<protein>
    <submittedName>
        <fullName evidence="1">Uncharacterized protein</fullName>
    </submittedName>
</protein>
<dbReference type="AlphaFoldDB" id="A0A4U8V155"/>
<comment type="caution">
    <text evidence="1">The sequence shown here is derived from an EMBL/GenBank/DDBJ whole genome shotgun (WGS) entry which is preliminary data.</text>
</comment>
<proteinExistence type="predicted"/>
<reference evidence="1" key="1">
    <citation type="submission" date="2013-11" db="EMBL/GenBank/DDBJ databases">
        <authorList>
            <person name="Sternberg P."/>
            <person name="Dillman A."/>
            <person name="Macchietto M."/>
        </authorList>
    </citation>
    <scope>NUCLEOTIDE SEQUENCE</scope>
    <source>
        <strain evidence="1">ALL</strain>
    </source>
</reference>
<reference evidence="1" key="2">
    <citation type="journal article" date="2015" name="Genome Biol.">
        <title>Comparative genomics of Steinernema reveals deeply conserved gene regulatory networks.</title>
        <authorList>
            <person name="Dillman A.R."/>
            <person name="Macchietto M."/>
            <person name="Porter C.F."/>
            <person name="Rogers A."/>
            <person name="Williams B."/>
            <person name="Antoshechkin I."/>
            <person name="Lee M.M."/>
            <person name="Goodwin Z."/>
            <person name="Lu X."/>
            <person name="Lewis E.E."/>
            <person name="Goodrich-Blair H."/>
            <person name="Stock S.P."/>
            <person name="Adams B.J."/>
            <person name="Sternberg P.W."/>
            <person name="Mortazavi A."/>
        </authorList>
    </citation>
    <scope>NUCLEOTIDE SEQUENCE [LARGE SCALE GENOMIC DNA]</scope>
    <source>
        <strain evidence="1">ALL</strain>
    </source>
</reference>
<sequence>MEAVPYGFVTSVATIMSQPDIERCSVSAMDCIWSPAWGSVTKLLKDSLRVNLTLIFDQYGLYFYSEPALDVFDLPQDRFIIFRDTWILSADRRVEYPTAVLITNEIGQILRNLIHHSPFRPYRIYAESISSNVHQQIESFICAFRAIDKVDTLGDFTFNAVLLQKCTLNFNLNLSDLRIVLPVPTAQEADILEAIKMTSCSKIVLIGFSENDQFYEAILQTFHDHKRTREIIINAEKVRFVQDHNLALGNVIAPNQGIPFPPGSAVHTFNIFNDLEKHQNLTKKFYIEWSGSRG</sequence>
<evidence type="ECO:0000313" key="1">
    <source>
        <dbReference type="EMBL" id="TMS39620.1"/>
    </source>
</evidence>
<organism evidence="1">
    <name type="scientific">Steinernema carpocapsae</name>
    <name type="common">Entomopathogenic nematode</name>
    <dbReference type="NCBI Taxonomy" id="34508"/>
    <lineage>
        <taxon>Eukaryota</taxon>
        <taxon>Metazoa</taxon>
        <taxon>Ecdysozoa</taxon>
        <taxon>Nematoda</taxon>
        <taxon>Chromadorea</taxon>
        <taxon>Rhabditida</taxon>
        <taxon>Tylenchina</taxon>
        <taxon>Panagrolaimomorpha</taxon>
        <taxon>Strongyloidoidea</taxon>
        <taxon>Steinernematidae</taxon>
        <taxon>Steinernema</taxon>
    </lineage>
</organism>
<reference evidence="1" key="3">
    <citation type="journal article" date="2019" name="G3 (Bethesda)">
        <title>Hybrid Assembly of the Genome of the Entomopathogenic Nematode Steinernema carpocapsae Identifies the X-Chromosome.</title>
        <authorList>
            <person name="Serra L."/>
            <person name="Macchietto M."/>
            <person name="Macias-Munoz A."/>
            <person name="McGill C.J."/>
            <person name="Rodriguez I.M."/>
            <person name="Rodriguez B."/>
            <person name="Murad R."/>
            <person name="Mortazavi A."/>
        </authorList>
    </citation>
    <scope>NUCLEOTIDE SEQUENCE [LARGE SCALE GENOMIC DNA]</scope>
    <source>
        <strain evidence="1">ALL</strain>
    </source>
</reference>
<dbReference type="EMBL" id="AZBU02000001">
    <property type="protein sequence ID" value="TMS39620.1"/>
    <property type="molecule type" value="Genomic_DNA"/>
</dbReference>
<accession>A0A4U8V155</accession>